<feature type="non-terminal residue" evidence="1">
    <location>
        <position position="53"/>
    </location>
</feature>
<gene>
    <name evidence="1" type="ORF">PACLA_8A053147</name>
</gene>
<name>A0A6S7J198_PARCT</name>
<evidence type="ECO:0000313" key="1">
    <source>
        <dbReference type="EMBL" id="CAB4025576.1"/>
    </source>
</evidence>
<proteinExistence type="predicted"/>
<dbReference type="AlphaFoldDB" id="A0A6S7J198"/>
<organism evidence="1 2">
    <name type="scientific">Paramuricea clavata</name>
    <name type="common">Red gorgonian</name>
    <name type="synonym">Violescent sea-whip</name>
    <dbReference type="NCBI Taxonomy" id="317549"/>
    <lineage>
        <taxon>Eukaryota</taxon>
        <taxon>Metazoa</taxon>
        <taxon>Cnidaria</taxon>
        <taxon>Anthozoa</taxon>
        <taxon>Octocorallia</taxon>
        <taxon>Malacalcyonacea</taxon>
        <taxon>Plexauridae</taxon>
        <taxon>Paramuricea</taxon>
    </lineage>
</organism>
<dbReference type="EMBL" id="CACRXK020013684">
    <property type="protein sequence ID" value="CAB4025576.1"/>
    <property type="molecule type" value="Genomic_DNA"/>
</dbReference>
<protein>
    <submittedName>
        <fullName evidence="1">Uncharacterized protein</fullName>
    </submittedName>
</protein>
<accession>A0A6S7J198</accession>
<evidence type="ECO:0000313" key="2">
    <source>
        <dbReference type="Proteomes" id="UP001152795"/>
    </source>
</evidence>
<comment type="caution">
    <text evidence="1">The sequence shown here is derived from an EMBL/GenBank/DDBJ whole genome shotgun (WGS) entry which is preliminary data.</text>
</comment>
<reference evidence="1" key="1">
    <citation type="submission" date="2020-04" db="EMBL/GenBank/DDBJ databases">
        <authorList>
            <person name="Alioto T."/>
            <person name="Alioto T."/>
            <person name="Gomez Garrido J."/>
        </authorList>
    </citation>
    <scope>NUCLEOTIDE SEQUENCE</scope>
    <source>
        <strain evidence="1">A484AB</strain>
    </source>
</reference>
<keyword evidence="2" id="KW-1185">Reference proteome</keyword>
<sequence length="53" mass="5954">MPDRVTPKAHRNMKKGYGLCKEGYVNNIEVKANVQCKIQLFPVTARVSSSMKS</sequence>
<dbReference type="Proteomes" id="UP001152795">
    <property type="component" value="Unassembled WGS sequence"/>
</dbReference>